<sequence>MLDERRSLLTGATNVRKFAVVEQCRKGEASHLLVSHCRPNTEDKAMFPLMLQAILPRHPKPAWRGIWLNSI</sequence>
<proteinExistence type="predicted"/>
<keyword evidence="2" id="KW-1185">Reference proteome</keyword>
<comment type="caution">
    <text evidence="1">The sequence shown here is derived from an EMBL/GenBank/DDBJ whole genome shotgun (WGS) entry which is preliminary data.</text>
</comment>
<name>A0A5B7IXH3_PORTR</name>
<dbReference type="Proteomes" id="UP000324222">
    <property type="component" value="Unassembled WGS sequence"/>
</dbReference>
<dbReference type="EMBL" id="VSRR010071436">
    <property type="protein sequence ID" value="MPC86436.1"/>
    <property type="molecule type" value="Genomic_DNA"/>
</dbReference>
<protein>
    <submittedName>
        <fullName evidence="1">Uncharacterized protein</fullName>
    </submittedName>
</protein>
<reference evidence="1 2" key="1">
    <citation type="submission" date="2019-05" db="EMBL/GenBank/DDBJ databases">
        <title>Another draft genome of Portunus trituberculatus and its Hox gene families provides insights of decapod evolution.</title>
        <authorList>
            <person name="Jeong J.-H."/>
            <person name="Song I."/>
            <person name="Kim S."/>
            <person name="Choi T."/>
            <person name="Kim D."/>
            <person name="Ryu S."/>
            <person name="Kim W."/>
        </authorList>
    </citation>
    <scope>NUCLEOTIDE SEQUENCE [LARGE SCALE GENOMIC DNA]</scope>
    <source>
        <tissue evidence="1">Muscle</tissue>
    </source>
</reference>
<gene>
    <name evidence="1" type="ORF">E2C01_081264</name>
</gene>
<organism evidence="1 2">
    <name type="scientific">Portunus trituberculatus</name>
    <name type="common">Swimming crab</name>
    <name type="synonym">Neptunus trituberculatus</name>
    <dbReference type="NCBI Taxonomy" id="210409"/>
    <lineage>
        <taxon>Eukaryota</taxon>
        <taxon>Metazoa</taxon>
        <taxon>Ecdysozoa</taxon>
        <taxon>Arthropoda</taxon>
        <taxon>Crustacea</taxon>
        <taxon>Multicrustacea</taxon>
        <taxon>Malacostraca</taxon>
        <taxon>Eumalacostraca</taxon>
        <taxon>Eucarida</taxon>
        <taxon>Decapoda</taxon>
        <taxon>Pleocyemata</taxon>
        <taxon>Brachyura</taxon>
        <taxon>Eubrachyura</taxon>
        <taxon>Portunoidea</taxon>
        <taxon>Portunidae</taxon>
        <taxon>Portuninae</taxon>
        <taxon>Portunus</taxon>
    </lineage>
</organism>
<evidence type="ECO:0000313" key="1">
    <source>
        <dbReference type="EMBL" id="MPC86436.1"/>
    </source>
</evidence>
<dbReference type="AlphaFoldDB" id="A0A5B7IXH3"/>
<evidence type="ECO:0000313" key="2">
    <source>
        <dbReference type="Proteomes" id="UP000324222"/>
    </source>
</evidence>
<accession>A0A5B7IXH3</accession>